<dbReference type="EMBL" id="OC863632">
    <property type="protein sequence ID" value="CAD7631144.1"/>
    <property type="molecule type" value="Genomic_DNA"/>
</dbReference>
<evidence type="ECO:0000259" key="2">
    <source>
        <dbReference type="Pfam" id="PF00561"/>
    </source>
</evidence>
<dbReference type="PANTHER" id="PTHR46331">
    <property type="entry name" value="VALACYCLOVIR HYDROLASE"/>
    <property type="match status" value="1"/>
</dbReference>
<dbReference type="Proteomes" id="UP000759131">
    <property type="component" value="Unassembled WGS sequence"/>
</dbReference>
<dbReference type="Gene3D" id="3.40.50.1820">
    <property type="entry name" value="alpha/beta hydrolase"/>
    <property type="match status" value="1"/>
</dbReference>
<feature type="compositionally biased region" description="Polar residues" evidence="1">
    <location>
        <begin position="278"/>
        <end position="288"/>
    </location>
</feature>
<dbReference type="InterPro" id="IPR000073">
    <property type="entry name" value="AB_hydrolase_1"/>
</dbReference>
<feature type="domain" description="AB hydrolase-1" evidence="2">
    <location>
        <begin position="30"/>
        <end position="136"/>
    </location>
</feature>
<evidence type="ECO:0000313" key="4">
    <source>
        <dbReference type="Proteomes" id="UP000759131"/>
    </source>
</evidence>
<dbReference type="GO" id="GO:0017171">
    <property type="term" value="F:serine hydrolase activity"/>
    <property type="evidence" value="ECO:0007669"/>
    <property type="project" value="TreeGrafter"/>
</dbReference>
<dbReference type="PANTHER" id="PTHR46331:SF2">
    <property type="entry name" value="VALACYCLOVIR HYDROLASE"/>
    <property type="match status" value="1"/>
</dbReference>
<dbReference type="Pfam" id="PF00561">
    <property type="entry name" value="Abhydrolase_1"/>
    <property type="match status" value="1"/>
</dbReference>
<evidence type="ECO:0000313" key="3">
    <source>
        <dbReference type="EMBL" id="CAD7631144.1"/>
    </source>
</evidence>
<reference evidence="3" key="1">
    <citation type="submission" date="2020-11" db="EMBL/GenBank/DDBJ databases">
        <authorList>
            <person name="Tran Van P."/>
        </authorList>
    </citation>
    <scope>NUCLEOTIDE SEQUENCE</scope>
</reference>
<evidence type="ECO:0000256" key="1">
    <source>
        <dbReference type="SAM" id="MobiDB-lite"/>
    </source>
</evidence>
<proteinExistence type="predicted"/>
<name>A0A7R9KZP6_9ACAR</name>
<dbReference type="InterPro" id="IPR029058">
    <property type="entry name" value="AB_hydrolase_fold"/>
</dbReference>
<keyword evidence="4" id="KW-1185">Reference proteome</keyword>
<dbReference type="SUPFAM" id="SSF53474">
    <property type="entry name" value="alpha/beta-Hydrolases"/>
    <property type="match status" value="1"/>
</dbReference>
<feature type="region of interest" description="Disordered" evidence="1">
    <location>
        <begin position="269"/>
        <end position="288"/>
    </location>
</feature>
<organism evidence="3">
    <name type="scientific">Medioppia subpectinata</name>
    <dbReference type="NCBI Taxonomy" id="1979941"/>
    <lineage>
        <taxon>Eukaryota</taxon>
        <taxon>Metazoa</taxon>
        <taxon>Ecdysozoa</taxon>
        <taxon>Arthropoda</taxon>
        <taxon>Chelicerata</taxon>
        <taxon>Arachnida</taxon>
        <taxon>Acari</taxon>
        <taxon>Acariformes</taxon>
        <taxon>Sarcoptiformes</taxon>
        <taxon>Oribatida</taxon>
        <taxon>Brachypylina</taxon>
        <taxon>Oppioidea</taxon>
        <taxon>Oppiidae</taxon>
        <taxon>Medioppia</taxon>
    </lineage>
</organism>
<gene>
    <name evidence="3" type="ORF">OSB1V03_LOCUS11553</name>
</gene>
<dbReference type="OrthoDB" id="19657at2759"/>
<protein>
    <recommendedName>
        <fullName evidence="2">AB hydrolase-1 domain-containing protein</fullName>
    </recommendedName>
</protein>
<accession>A0A7R9KZP6</accession>
<dbReference type="AlphaFoldDB" id="A0A7R9KZP6"/>
<dbReference type="EMBL" id="CAJPIZ010009057">
    <property type="protein sequence ID" value="CAG2111574.1"/>
    <property type="molecule type" value="Genomic_DNA"/>
</dbReference>
<sequence>MVMSENEANSFCVEVNGWTVWCEKFGSGPKPILLIPGAIGTGRSDYEEQLEGADKLDHDKFTLIAVELPGWGRSRPPVRKYGTGVYDNDAECLHKLMQELNYNKYSLIGWSDGANVALRMATKYRQSVESLILVSVYTYVTNDSLKALTSSQSVDNWSKQKLQSYLQSYDNKDVIQQLWTKYVRFIEYYNQYFPENKNNYQSIKCKTLLIHGEKDKWCDLSQIKKLKQIINGSNAYMIPNGDHNCHLKYASIFKEVAEDFLLGRFVDPDENDDPHSGPNDQMKNMFIQ</sequence>